<comment type="caution">
    <text evidence="19">The sequence shown here is derived from an EMBL/GenBank/DDBJ whole genome shotgun (WGS) entry which is preliminary data.</text>
</comment>
<dbReference type="Gene3D" id="3.30.200.20">
    <property type="entry name" value="Phosphorylase Kinase, domain 1"/>
    <property type="match status" value="1"/>
</dbReference>
<feature type="repeat" description="Solcar" evidence="16">
    <location>
        <begin position="1160"/>
        <end position="1244"/>
    </location>
</feature>
<accession>A0ABP0IVK1</accession>
<dbReference type="InterPro" id="IPR018490">
    <property type="entry name" value="cNMP-bd_dom_sf"/>
</dbReference>
<protein>
    <recommendedName>
        <fullName evidence="15">cGMP-dependent protein kinase</fullName>
    </recommendedName>
</protein>
<dbReference type="InterPro" id="IPR000595">
    <property type="entry name" value="cNMP-bd_dom"/>
</dbReference>
<evidence type="ECO:0000256" key="4">
    <source>
        <dbReference type="ARBA" id="ARBA00022527"/>
    </source>
</evidence>
<evidence type="ECO:0000256" key="9">
    <source>
        <dbReference type="ARBA" id="ARBA00022741"/>
    </source>
</evidence>
<keyword evidence="12" id="KW-0460">Magnesium</keyword>
<dbReference type="SMART" id="SM00220">
    <property type="entry name" value="S_TKc"/>
    <property type="match status" value="1"/>
</dbReference>
<dbReference type="PANTHER" id="PTHR24353:SF37">
    <property type="entry name" value="CAMP-DEPENDENT PROTEIN KINASE CATALYTIC SUBUNIT PRKX"/>
    <property type="match status" value="1"/>
</dbReference>
<evidence type="ECO:0000259" key="17">
    <source>
        <dbReference type="PROSITE" id="PS50011"/>
    </source>
</evidence>
<evidence type="ECO:0000256" key="2">
    <source>
        <dbReference type="ARBA" id="ARBA00004141"/>
    </source>
</evidence>
<dbReference type="SUPFAM" id="SSF103506">
    <property type="entry name" value="Mitochondrial carrier"/>
    <property type="match status" value="1"/>
</dbReference>
<keyword evidence="3" id="KW-0963">Cytoplasm</keyword>
<evidence type="ECO:0000256" key="7">
    <source>
        <dbReference type="ARBA" id="ARBA00022692"/>
    </source>
</evidence>
<dbReference type="PROSITE" id="PS50920">
    <property type="entry name" value="SOLCAR"/>
    <property type="match status" value="3"/>
</dbReference>
<reference evidence="19 20" key="1">
    <citation type="submission" date="2024-02" db="EMBL/GenBank/DDBJ databases">
        <authorList>
            <person name="Chen Y."/>
            <person name="Shah S."/>
            <person name="Dougan E. K."/>
            <person name="Thang M."/>
            <person name="Chan C."/>
        </authorList>
    </citation>
    <scope>NUCLEOTIDE SEQUENCE [LARGE SCALE GENOMIC DNA]</scope>
</reference>
<evidence type="ECO:0000256" key="3">
    <source>
        <dbReference type="ARBA" id="ARBA00022490"/>
    </source>
</evidence>
<evidence type="ECO:0000256" key="16">
    <source>
        <dbReference type="PROSITE-ProRule" id="PRU00282"/>
    </source>
</evidence>
<organism evidence="19 20">
    <name type="scientific">Durusdinium trenchii</name>
    <dbReference type="NCBI Taxonomy" id="1381693"/>
    <lineage>
        <taxon>Eukaryota</taxon>
        <taxon>Sar</taxon>
        <taxon>Alveolata</taxon>
        <taxon>Dinophyceae</taxon>
        <taxon>Suessiales</taxon>
        <taxon>Symbiodiniaceae</taxon>
        <taxon>Durusdinium</taxon>
    </lineage>
</organism>
<dbReference type="PROSITE" id="PS50011">
    <property type="entry name" value="PROTEIN_KINASE_DOM"/>
    <property type="match status" value="1"/>
</dbReference>
<dbReference type="EMBL" id="CAXAMN010003780">
    <property type="protein sequence ID" value="CAK9006121.1"/>
    <property type="molecule type" value="Genomic_DNA"/>
</dbReference>
<feature type="repeat" description="Solcar" evidence="16">
    <location>
        <begin position="1050"/>
        <end position="1152"/>
    </location>
</feature>
<dbReference type="InterPro" id="IPR018108">
    <property type="entry name" value="MCP_transmembrane"/>
</dbReference>
<name>A0ABP0IVK1_9DINO</name>
<evidence type="ECO:0000256" key="8">
    <source>
        <dbReference type="ARBA" id="ARBA00022723"/>
    </source>
</evidence>
<dbReference type="InterPro" id="IPR000719">
    <property type="entry name" value="Prot_kinase_dom"/>
</dbReference>
<evidence type="ECO:0000256" key="11">
    <source>
        <dbReference type="ARBA" id="ARBA00022840"/>
    </source>
</evidence>
<dbReference type="InterPro" id="IPR018488">
    <property type="entry name" value="cNMP-bd_CS"/>
</dbReference>
<feature type="domain" description="Protein kinase" evidence="17">
    <location>
        <begin position="453"/>
        <end position="758"/>
    </location>
</feature>
<keyword evidence="9" id="KW-0547">Nucleotide-binding</keyword>
<dbReference type="InterPro" id="IPR023395">
    <property type="entry name" value="MCP_dom_sf"/>
</dbReference>
<evidence type="ECO:0000256" key="10">
    <source>
        <dbReference type="ARBA" id="ARBA00022777"/>
    </source>
</evidence>
<keyword evidence="11" id="KW-0067">ATP-binding</keyword>
<dbReference type="SUPFAM" id="SSF56112">
    <property type="entry name" value="Protein kinase-like (PK-like)"/>
    <property type="match status" value="1"/>
</dbReference>
<dbReference type="CDD" id="cd00038">
    <property type="entry name" value="CAP_ED"/>
    <property type="match status" value="3"/>
</dbReference>
<keyword evidence="20" id="KW-1185">Reference proteome</keyword>
<feature type="domain" description="Cyclic nucleotide-binding" evidence="18">
    <location>
        <begin position="86"/>
        <end position="201"/>
    </location>
</feature>
<dbReference type="PROSITE" id="PS00889">
    <property type="entry name" value="CNMP_BINDING_2"/>
    <property type="match status" value="1"/>
</dbReference>
<dbReference type="Gene3D" id="2.60.120.10">
    <property type="entry name" value="Jelly Rolls"/>
    <property type="match status" value="3"/>
</dbReference>
<evidence type="ECO:0000313" key="19">
    <source>
        <dbReference type="EMBL" id="CAK9006121.1"/>
    </source>
</evidence>
<evidence type="ECO:0000256" key="12">
    <source>
        <dbReference type="ARBA" id="ARBA00022842"/>
    </source>
</evidence>
<evidence type="ECO:0000256" key="6">
    <source>
        <dbReference type="ARBA" id="ARBA00022679"/>
    </source>
</evidence>
<feature type="domain" description="Cyclic nucleotide-binding" evidence="18">
    <location>
        <begin position="374"/>
        <end position="429"/>
    </location>
</feature>
<sequence>MGTTFFVTHTGTLEVSVNGNVVNTLMEGQAFGGLALLYNCPRTATVKALIDAGVWGANGHNFKQVLAQNAANRQADNLKFLDSIKVFDGLNQKQKDQIALSALSEWFDAGQRVATQGETLAAIYFVKKGGLKVMTGGEVKADGKFSGGNEEHHLSSGEYIGAALLLSAKTRPMWENTLLADAKTELLCISVKDLKEILGNNLAKILETALVNKGLRMCPVMSQFSSTQRNDIAKAIAPRVRNENGRIEAGVRYIVVLEGSVTGMHKEEEVTLERAQWLEDGGLLESESSAEAKSEIRNGARVGFLTKEGLLSALKELGLAAIGNAEEASDLTRKLIVAKKVHIFRHLSSEQITKLVQSFVLQRYRKGLTGPGQVIASGDVKVEINGKFIRTMTKNSYFGERALLFDEPRTATVEVSSPEAELWSIEQDTDFTMKDCQIGLMGLESGTPFPQDLKTVRVIGAGAAGVVRLVMNKKTGNPRHVCLFFFGRSEANAILCQNPVAAYALKRVRKNQGKIPVEVKRECELLKAQEHPFIMRLVQTFETHKSVYILTELITGGELHGAIREIPTVLSRAQAQFYTGCLIIVLEELSEKNIVYRDLKPENVMLDAQGYLKLIDFGIAKKLEEGKTRTFTMIGTPHYMAPEIMRGHGYGTEVDLWSLGIILFEFVCGYLPFADELDDPTEVCTAVLKDPLELPDGRPLCRRTSDAVRPDAQCKAVIQGMLNRQPKKRLGAGMNGWEDIRTAECWPGPGFQWNSEFFLIGHSGSTLFDKIMGRELEAPVMPKAGAERVSWAERPQERRPLAAVVVLESGGDRLRHLQILQPERRVKIPLGRADMVTLEKYVDPVIWRMFHQHDVLPSVGKLFAPLAHYAQVSYRTDWLQAPEVEAKRVVAQRTVDLDLQPHWFNRWSVTLPRNMVGRLAIAGAAHDGSWGDLEILPAKAFSLGVAAAGVNDHEVRPPSLPGALVDGMALDVLSAGLGAAVTDAGLLQRVDRERVLYKSFGQSLRQIFHEEGLVGLWTPGLVATWMRAFTQTGLRVGLYPRVKAFYGDTGGLATKLASGASTGALGAGLANPIDLVRVRFQGESGALTQCGTYASGLRSGHKPRHANTLRAFLDIFREEGLAGLWRGAPANVARAGLLSAGQLASYDQTKQVALKAGWTDGPRLHLCSSCFSGLVAQVACMPADVVKTRLQSGGRHYRGVLHCLSLMLRHEPILAFYRGFGPAAGRQVPVMAVQMPIVEYIRKHLFGLEYL</sequence>
<dbReference type="Pfam" id="PF00069">
    <property type="entry name" value="Pkinase"/>
    <property type="match status" value="1"/>
</dbReference>
<keyword evidence="7 16" id="KW-0812">Transmembrane</keyword>
<dbReference type="Pfam" id="PF00153">
    <property type="entry name" value="Mito_carr"/>
    <property type="match status" value="2"/>
</dbReference>
<dbReference type="InterPro" id="IPR014710">
    <property type="entry name" value="RmlC-like_jellyroll"/>
</dbReference>
<keyword evidence="6" id="KW-0808">Transferase</keyword>
<evidence type="ECO:0000313" key="20">
    <source>
        <dbReference type="Proteomes" id="UP001642484"/>
    </source>
</evidence>
<comment type="cofactor">
    <cofactor evidence="1">
        <name>Mg(2+)</name>
        <dbReference type="ChEBI" id="CHEBI:18420"/>
    </cofactor>
</comment>
<dbReference type="Proteomes" id="UP001642484">
    <property type="component" value="Unassembled WGS sequence"/>
</dbReference>
<gene>
    <name evidence="19" type="ORF">CCMP2556_LOCUS8334</name>
</gene>
<dbReference type="InterPro" id="IPR011009">
    <property type="entry name" value="Kinase-like_dom_sf"/>
</dbReference>
<dbReference type="PROSITE" id="PS00108">
    <property type="entry name" value="PROTEIN_KINASE_ST"/>
    <property type="match status" value="1"/>
</dbReference>
<keyword evidence="4" id="KW-0723">Serine/threonine-protein kinase</keyword>
<dbReference type="SUPFAM" id="SSF51206">
    <property type="entry name" value="cAMP-binding domain-like"/>
    <property type="match status" value="3"/>
</dbReference>
<feature type="domain" description="Cyclic nucleotide-binding" evidence="18">
    <location>
        <begin position="1"/>
        <end position="83"/>
    </location>
</feature>
<dbReference type="PROSITE" id="PS50042">
    <property type="entry name" value="CNMP_BINDING_3"/>
    <property type="match status" value="3"/>
</dbReference>
<keyword evidence="10" id="KW-0418">Kinase</keyword>
<keyword evidence="5" id="KW-0140">cGMP</keyword>
<comment type="subcellular location">
    <subcellularLocation>
        <location evidence="2">Membrane</location>
        <topology evidence="2">Multi-pass membrane protein</topology>
    </subcellularLocation>
</comment>
<evidence type="ECO:0000256" key="5">
    <source>
        <dbReference type="ARBA" id="ARBA00022535"/>
    </source>
</evidence>
<proteinExistence type="predicted"/>
<dbReference type="Gene3D" id="1.10.510.10">
    <property type="entry name" value="Transferase(Phosphotransferase) domain 1"/>
    <property type="match status" value="1"/>
</dbReference>
<evidence type="ECO:0000256" key="1">
    <source>
        <dbReference type="ARBA" id="ARBA00001946"/>
    </source>
</evidence>
<keyword evidence="13" id="KW-0142">cGMP-binding</keyword>
<evidence type="ECO:0000256" key="15">
    <source>
        <dbReference type="ARBA" id="ARBA00024113"/>
    </source>
</evidence>
<keyword evidence="14 16" id="KW-0472">Membrane</keyword>
<dbReference type="PANTHER" id="PTHR24353">
    <property type="entry name" value="CYCLIC NUCLEOTIDE-DEPENDENT PROTEIN KINASE"/>
    <property type="match status" value="1"/>
</dbReference>
<evidence type="ECO:0000256" key="14">
    <source>
        <dbReference type="ARBA" id="ARBA00023136"/>
    </source>
</evidence>
<dbReference type="Pfam" id="PF00027">
    <property type="entry name" value="cNMP_binding"/>
    <property type="match status" value="2"/>
</dbReference>
<feature type="repeat" description="Solcar" evidence="16">
    <location>
        <begin position="970"/>
        <end position="1045"/>
    </location>
</feature>
<keyword evidence="8" id="KW-0479">Metal-binding</keyword>
<dbReference type="InterPro" id="IPR008271">
    <property type="entry name" value="Ser/Thr_kinase_AS"/>
</dbReference>
<dbReference type="Gene3D" id="1.50.40.10">
    <property type="entry name" value="Mitochondrial carrier domain"/>
    <property type="match status" value="1"/>
</dbReference>
<evidence type="ECO:0000259" key="18">
    <source>
        <dbReference type="PROSITE" id="PS50042"/>
    </source>
</evidence>
<evidence type="ECO:0000256" key="13">
    <source>
        <dbReference type="ARBA" id="ARBA00022992"/>
    </source>
</evidence>